<feature type="chain" id="PRO_5035735329" description="Carboxylesterase type B domain-containing protein" evidence="2">
    <location>
        <begin position="19"/>
        <end position="379"/>
    </location>
</feature>
<name>A0A8S1A9X4_ARCPL</name>
<dbReference type="Proteomes" id="UP000494106">
    <property type="component" value="Unassembled WGS sequence"/>
</dbReference>
<reference evidence="4 5" key="1">
    <citation type="submission" date="2020-04" db="EMBL/GenBank/DDBJ databases">
        <authorList>
            <person name="Wallbank WR R."/>
            <person name="Pardo Diaz C."/>
            <person name="Kozak K."/>
            <person name="Martin S."/>
            <person name="Jiggins C."/>
            <person name="Moest M."/>
            <person name="Warren A I."/>
            <person name="Byers J.R.P. K."/>
            <person name="Montejo-Kovacevich G."/>
            <person name="Yen C E."/>
        </authorList>
    </citation>
    <scope>NUCLEOTIDE SEQUENCE [LARGE SCALE GENOMIC DNA]</scope>
</reference>
<keyword evidence="2" id="KW-0732">Signal</keyword>
<dbReference type="Pfam" id="PF00135">
    <property type="entry name" value="COesterase"/>
    <property type="match status" value="2"/>
</dbReference>
<keyword evidence="5" id="KW-1185">Reference proteome</keyword>
<dbReference type="InterPro" id="IPR050309">
    <property type="entry name" value="Type-B_Carboxylest/Lipase"/>
</dbReference>
<evidence type="ECO:0000313" key="5">
    <source>
        <dbReference type="Proteomes" id="UP000494106"/>
    </source>
</evidence>
<feature type="signal peptide" evidence="2">
    <location>
        <begin position="1"/>
        <end position="18"/>
    </location>
</feature>
<dbReference type="InterPro" id="IPR029058">
    <property type="entry name" value="AB_hydrolase_fold"/>
</dbReference>
<dbReference type="PANTHER" id="PTHR11559">
    <property type="entry name" value="CARBOXYLESTERASE"/>
    <property type="match status" value="1"/>
</dbReference>
<feature type="domain" description="Carboxylesterase type B" evidence="3">
    <location>
        <begin position="24"/>
        <end position="132"/>
    </location>
</feature>
<evidence type="ECO:0000259" key="3">
    <source>
        <dbReference type="Pfam" id="PF00135"/>
    </source>
</evidence>
<accession>A0A8S1A9X4</accession>
<dbReference type="SUPFAM" id="SSF53474">
    <property type="entry name" value="alpha/beta-Hydrolases"/>
    <property type="match status" value="2"/>
</dbReference>
<comment type="caution">
    <text evidence="4">The sequence shown here is derived from an EMBL/GenBank/DDBJ whole genome shotgun (WGS) entry which is preliminary data.</text>
</comment>
<feature type="domain" description="Carboxylesterase type B" evidence="3">
    <location>
        <begin position="187"/>
        <end position="296"/>
    </location>
</feature>
<evidence type="ECO:0000256" key="1">
    <source>
        <dbReference type="ARBA" id="ARBA00023180"/>
    </source>
</evidence>
<sequence>MFLEKCALLVLLFHTAFGQSRVGPLVKTSVGVIKGLKAEDGEYLMFLGIPFAQVDADNPFGAAKPYPAFENTFEAYSDSKICSQVREFRDTLAGSIDCLNLNIFVPLSASPSKRLPVFFWIYGGGFINGSDQTTTMIANFVKFGNPTPEVTELLPITWIPVTNKLETPCLNIDTELKLELQSQLRIDPLVQTSVGLIKGLRADDGDYSMFLGIPFGQVDVNNPFGVAKPYPAFENTFEAFNDSTVCPQVEEFKDTLAGSLDCLNLNIFVPDSATSLNRLPVFFWIYGGGFINGSDQSTTMLANFVKFGNPTPEVSALLPIQWTPITSKSMTPAMNIDSPLKLENRPFNERVTFWDLFYTANAYLQIAYPSAKVSLTDSS</sequence>
<organism evidence="4 5">
    <name type="scientific">Arctia plantaginis</name>
    <name type="common">Wood tiger moth</name>
    <name type="synonym">Phalaena plantaginis</name>
    <dbReference type="NCBI Taxonomy" id="874455"/>
    <lineage>
        <taxon>Eukaryota</taxon>
        <taxon>Metazoa</taxon>
        <taxon>Ecdysozoa</taxon>
        <taxon>Arthropoda</taxon>
        <taxon>Hexapoda</taxon>
        <taxon>Insecta</taxon>
        <taxon>Pterygota</taxon>
        <taxon>Neoptera</taxon>
        <taxon>Endopterygota</taxon>
        <taxon>Lepidoptera</taxon>
        <taxon>Glossata</taxon>
        <taxon>Ditrysia</taxon>
        <taxon>Noctuoidea</taxon>
        <taxon>Erebidae</taxon>
        <taxon>Arctiinae</taxon>
        <taxon>Arctia</taxon>
    </lineage>
</organism>
<dbReference type="AlphaFoldDB" id="A0A8S1A9X4"/>
<evidence type="ECO:0000313" key="4">
    <source>
        <dbReference type="EMBL" id="CAB3241200.1"/>
    </source>
</evidence>
<dbReference type="Gene3D" id="3.40.50.1820">
    <property type="entry name" value="alpha/beta hydrolase"/>
    <property type="match status" value="3"/>
</dbReference>
<gene>
    <name evidence="4" type="ORF">APLA_LOCUS8475</name>
</gene>
<dbReference type="InterPro" id="IPR002018">
    <property type="entry name" value="CarbesteraseB"/>
</dbReference>
<protein>
    <recommendedName>
        <fullName evidence="3">Carboxylesterase type B domain-containing protein</fullName>
    </recommendedName>
</protein>
<dbReference type="EMBL" id="CADEBC010000508">
    <property type="protein sequence ID" value="CAB3241200.1"/>
    <property type="molecule type" value="Genomic_DNA"/>
</dbReference>
<proteinExistence type="predicted"/>
<dbReference type="OrthoDB" id="19653at2759"/>
<evidence type="ECO:0000256" key="2">
    <source>
        <dbReference type="SAM" id="SignalP"/>
    </source>
</evidence>
<keyword evidence="1" id="KW-0325">Glycoprotein</keyword>